<proteinExistence type="predicted"/>
<sequence length="154" mass="17099">MNATQASAFKGYNLLTAAKSVISKYAVFSGRATRSEYWYWVLGQTAVLLLLDMAFTIFMIILFACHHPQQMSSTETFTYGMAGAVPLLLWSLFTVIPSLAVTCRRLHDTNKGGIMLLLYLVPLIGSIILLIYCCEDSQRGTNQYGPSEKYPGLP</sequence>
<evidence type="ECO:0000313" key="4">
    <source>
        <dbReference type="Proteomes" id="UP000642553"/>
    </source>
</evidence>
<gene>
    <name evidence="3" type="ORF">DMI76_04540</name>
    <name evidence="2" type="ORF">M8N44_10775</name>
</gene>
<dbReference type="Pfam" id="PF05656">
    <property type="entry name" value="DUF805"/>
    <property type="match status" value="1"/>
</dbReference>
<reference evidence="2 5" key="2">
    <citation type="submission" date="2022-03" db="EMBL/GenBank/DDBJ databases">
        <title>Taxonomic description of new species and reclassification of some bacterial strains.</title>
        <authorList>
            <person name="Ndongo S."/>
        </authorList>
    </citation>
    <scope>NUCLEOTIDE SEQUENCE [LARGE SCALE GENOMIC DNA]</scope>
    <source>
        <strain evidence="2 5">Marseille-P6666</strain>
    </source>
</reference>
<evidence type="ECO:0000256" key="1">
    <source>
        <dbReference type="SAM" id="Phobius"/>
    </source>
</evidence>
<evidence type="ECO:0000313" key="3">
    <source>
        <dbReference type="EMBL" id="QHV62684.1"/>
    </source>
</evidence>
<keyword evidence="1" id="KW-1133">Transmembrane helix</keyword>
<feature type="transmembrane region" description="Helical" evidence="1">
    <location>
        <begin position="112"/>
        <end position="134"/>
    </location>
</feature>
<dbReference type="GeneID" id="84024353"/>
<dbReference type="AlphaFoldDB" id="A0AAE6W1T7"/>
<dbReference type="PANTHER" id="PTHR34980">
    <property type="entry name" value="INNER MEMBRANE PROTEIN-RELATED-RELATED"/>
    <property type="match status" value="1"/>
</dbReference>
<dbReference type="PANTHER" id="PTHR34980:SF2">
    <property type="entry name" value="INNER MEMBRANE PROTEIN YHAH-RELATED"/>
    <property type="match status" value="1"/>
</dbReference>
<feature type="transmembrane region" description="Helical" evidence="1">
    <location>
        <begin position="37"/>
        <end position="65"/>
    </location>
</feature>
<reference evidence="3" key="1">
    <citation type="submission" date="2018-05" db="EMBL/GenBank/DDBJ databases">
        <title>Complete genome sequnece of Akkermansia muciniphila EB-AMDK-40.</title>
        <authorList>
            <person name="Nam Y.-D."/>
            <person name="Chung W.-H."/>
            <person name="Park Y.S."/>
            <person name="Kang J."/>
        </authorList>
    </citation>
    <scope>NUCLEOTIDE SEQUENCE</scope>
    <source>
        <strain evidence="3">EB-AMDK-40</strain>
    </source>
</reference>
<dbReference type="EMBL" id="CP029701">
    <property type="protein sequence ID" value="QHV62684.1"/>
    <property type="molecule type" value="Genomic_DNA"/>
</dbReference>
<keyword evidence="1" id="KW-0472">Membrane</keyword>
<feature type="transmembrane region" description="Helical" evidence="1">
    <location>
        <begin position="77"/>
        <end position="100"/>
    </location>
</feature>
<dbReference type="Proteomes" id="UP000642553">
    <property type="component" value="Chromosome"/>
</dbReference>
<evidence type="ECO:0000313" key="2">
    <source>
        <dbReference type="EMBL" id="MCL6657792.1"/>
    </source>
</evidence>
<dbReference type="InterPro" id="IPR008523">
    <property type="entry name" value="DUF805"/>
</dbReference>
<dbReference type="EMBL" id="JAMGSI010000002">
    <property type="protein sequence ID" value="MCL6657792.1"/>
    <property type="molecule type" value="Genomic_DNA"/>
</dbReference>
<evidence type="ECO:0000313" key="5">
    <source>
        <dbReference type="Proteomes" id="UP001202031"/>
    </source>
</evidence>
<organism evidence="3 4">
    <name type="scientific">Akkermansia massiliensis</name>
    <dbReference type="NCBI Taxonomy" id="2927224"/>
    <lineage>
        <taxon>Bacteria</taxon>
        <taxon>Pseudomonadati</taxon>
        <taxon>Verrucomicrobiota</taxon>
        <taxon>Verrucomicrobiia</taxon>
        <taxon>Verrucomicrobiales</taxon>
        <taxon>Akkermansiaceae</taxon>
        <taxon>Akkermansia</taxon>
    </lineage>
</organism>
<keyword evidence="5" id="KW-1185">Reference proteome</keyword>
<keyword evidence="1" id="KW-0812">Transmembrane</keyword>
<accession>A0AAE6W1T7</accession>
<name>A0AAE6W1T7_9BACT</name>
<dbReference type="GO" id="GO:0005886">
    <property type="term" value="C:plasma membrane"/>
    <property type="evidence" value="ECO:0007669"/>
    <property type="project" value="TreeGrafter"/>
</dbReference>
<dbReference type="Proteomes" id="UP001202031">
    <property type="component" value="Unassembled WGS sequence"/>
</dbReference>
<dbReference type="RefSeq" id="WP_022396375.1">
    <property type="nucleotide sequence ID" value="NZ_CP029701.1"/>
</dbReference>
<protein>
    <submittedName>
        <fullName evidence="3">DUF805 domain-containing protein</fullName>
    </submittedName>
</protein>